<reference evidence="12 13" key="1">
    <citation type="submission" date="2016-07" db="EMBL/GenBank/DDBJ databases">
        <title>Pervasive Adenine N6-methylation of Active Genes in Fungi.</title>
        <authorList>
            <consortium name="DOE Joint Genome Institute"/>
            <person name="Mondo S.J."/>
            <person name="Dannebaum R.O."/>
            <person name="Kuo R.C."/>
            <person name="Labutti K."/>
            <person name="Haridas S."/>
            <person name="Kuo A."/>
            <person name="Salamov A."/>
            <person name="Ahrendt S.R."/>
            <person name="Lipzen A."/>
            <person name="Sullivan W."/>
            <person name="Andreopoulos W.B."/>
            <person name="Clum A."/>
            <person name="Lindquist E."/>
            <person name="Daum C."/>
            <person name="Ramamoorthy G.K."/>
            <person name="Gryganskyi A."/>
            <person name="Culley D."/>
            <person name="Magnuson J.K."/>
            <person name="James T.Y."/>
            <person name="O'Malley M.A."/>
            <person name="Stajich J.E."/>
            <person name="Spatafora J.W."/>
            <person name="Visel A."/>
            <person name="Grigoriev I.V."/>
        </authorList>
    </citation>
    <scope>NUCLEOTIDE SEQUENCE [LARGE SCALE GENOMIC DNA]</scope>
    <source>
        <strain evidence="12 13">JEL800</strain>
    </source>
</reference>
<feature type="transmembrane region" description="Helical" evidence="9">
    <location>
        <begin position="980"/>
        <end position="1003"/>
    </location>
</feature>
<dbReference type="InterPro" id="IPR018303">
    <property type="entry name" value="ATPase_P-typ_P_site"/>
</dbReference>
<dbReference type="Pfam" id="PF13246">
    <property type="entry name" value="Cation_ATPase"/>
    <property type="match status" value="1"/>
</dbReference>
<dbReference type="Proteomes" id="UP000193642">
    <property type="component" value="Unassembled WGS sequence"/>
</dbReference>
<protein>
    <submittedName>
        <fullName evidence="12">Uncharacterized protein</fullName>
    </submittedName>
</protein>
<dbReference type="GO" id="GO:1902600">
    <property type="term" value="P:proton transmembrane transport"/>
    <property type="evidence" value="ECO:0007669"/>
    <property type="project" value="TreeGrafter"/>
</dbReference>
<dbReference type="GO" id="GO:0006883">
    <property type="term" value="P:intracellular sodium ion homeostasis"/>
    <property type="evidence" value="ECO:0007669"/>
    <property type="project" value="TreeGrafter"/>
</dbReference>
<dbReference type="GO" id="GO:0036376">
    <property type="term" value="P:sodium ion export across plasma membrane"/>
    <property type="evidence" value="ECO:0007669"/>
    <property type="project" value="TreeGrafter"/>
</dbReference>
<feature type="transmembrane region" description="Helical" evidence="9">
    <location>
        <begin position="679"/>
        <end position="701"/>
    </location>
</feature>
<accession>A0A1Y2CW44</accession>
<dbReference type="NCBIfam" id="TIGR01494">
    <property type="entry name" value="ATPase_P-type"/>
    <property type="match status" value="2"/>
</dbReference>
<dbReference type="SUPFAM" id="SSF81653">
    <property type="entry name" value="Calcium ATPase, transduction domain A"/>
    <property type="match status" value="1"/>
</dbReference>
<keyword evidence="8 9" id="KW-0472">Membrane</keyword>
<feature type="transmembrane region" description="Helical" evidence="9">
    <location>
        <begin position="1015"/>
        <end position="1037"/>
    </location>
</feature>
<dbReference type="InterPro" id="IPR036412">
    <property type="entry name" value="HAD-like_sf"/>
</dbReference>
<dbReference type="AlphaFoldDB" id="A0A1Y2CW44"/>
<feature type="domain" description="P-type ATPase A" evidence="10">
    <location>
        <begin position="61"/>
        <end position="177"/>
    </location>
</feature>
<dbReference type="Pfam" id="PF00122">
    <property type="entry name" value="E1-E2_ATPase"/>
    <property type="match status" value="1"/>
</dbReference>
<feature type="transmembrane region" description="Helical" evidence="9">
    <location>
        <begin position="231"/>
        <end position="255"/>
    </location>
</feature>
<dbReference type="SUPFAM" id="SSF81665">
    <property type="entry name" value="Calcium ATPase, transmembrane domain M"/>
    <property type="match status" value="2"/>
</dbReference>
<organism evidence="12 13">
    <name type="scientific">Rhizoclosmatium globosum</name>
    <dbReference type="NCBI Taxonomy" id="329046"/>
    <lineage>
        <taxon>Eukaryota</taxon>
        <taxon>Fungi</taxon>
        <taxon>Fungi incertae sedis</taxon>
        <taxon>Chytridiomycota</taxon>
        <taxon>Chytridiomycota incertae sedis</taxon>
        <taxon>Chytridiomycetes</taxon>
        <taxon>Chytridiales</taxon>
        <taxon>Chytriomycetaceae</taxon>
        <taxon>Rhizoclosmatium</taxon>
    </lineage>
</organism>
<name>A0A1Y2CW44_9FUNG</name>
<dbReference type="InterPro" id="IPR001757">
    <property type="entry name" value="P_typ_ATPase"/>
</dbReference>
<keyword evidence="13" id="KW-1185">Reference proteome</keyword>
<dbReference type="GO" id="GO:0005524">
    <property type="term" value="F:ATP binding"/>
    <property type="evidence" value="ECO:0007669"/>
    <property type="project" value="UniProtKB-KW"/>
</dbReference>
<feature type="transmembrane region" description="Helical" evidence="9">
    <location>
        <begin position="28"/>
        <end position="47"/>
    </location>
</feature>
<dbReference type="SFLD" id="SFLDS00003">
    <property type="entry name" value="Haloacid_Dehalogenase"/>
    <property type="match status" value="1"/>
</dbReference>
<keyword evidence="2" id="KW-1003">Cell membrane</keyword>
<dbReference type="InterPro" id="IPR023299">
    <property type="entry name" value="ATPase_P-typ_cyto_dom_N"/>
</dbReference>
<dbReference type="PRINTS" id="PR00121">
    <property type="entry name" value="NAKATPASE"/>
</dbReference>
<dbReference type="PRINTS" id="PR00119">
    <property type="entry name" value="CATATPASE"/>
</dbReference>
<keyword evidence="7 9" id="KW-1133">Transmembrane helix</keyword>
<dbReference type="Gene3D" id="3.40.1110.10">
    <property type="entry name" value="Calcium-transporting ATPase, cytoplasmic domain N"/>
    <property type="match status" value="1"/>
</dbReference>
<evidence type="ECO:0000259" key="10">
    <source>
        <dbReference type="Pfam" id="PF00122"/>
    </source>
</evidence>
<keyword evidence="4" id="KW-0547">Nucleotide-binding</keyword>
<feature type="transmembrane region" description="Helical" evidence="9">
    <location>
        <begin position="199"/>
        <end position="219"/>
    </location>
</feature>
<dbReference type="GO" id="GO:0005886">
    <property type="term" value="C:plasma membrane"/>
    <property type="evidence" value="ECO:0007669"/>
    <property type="project" value="UniProtKB-SubCell"/>
</dbReference>
<dbReference type="SUPFAM" id="SSF81660">
    <property type="entry name" value="Metal cation-transporting ATPase, ATP-binding domain N"/>
    <property type="match status" value="1"/>
</dbReference>
<evidence type="ECO:0000256" key="2">
    <source>
        <dbReference type="ARBA" id="ARBA00022475"/>
    </source>
</evidence>
<dbReference type="SFLD" id="SFLDG00002">
    <property type="entry name" value="C1.7:_P-type_atpase_like"/>
    <property type="match status" value="1"/>
</dbReference>
<dbReference type="PROSITE" id="PS00154">
    <property type="entry name" value="ATPASE_E1_E2"/>
    <property type="match status" value="1"/>
</dbReference>
<dbReference type="GO" id="GO:0016887">
    <property type="term" value="F:ATP hydrolysis activity"/>
    <property type="evidence" value="ECO:0007669"/>
    <property type="project" value="InterPro"/>
</dbReference>
<evidence type="ECO:0000256" key="4">
    <source>
        <dbReference type="ARBA" id="ARBA00022741"/>
    </source>
</evidence>
<dbReference type="Gene3D" id="2.70.150.10">
    <property type="entry name" value="Calcium-transporting ATPase, cytoplasmic transduction domain A"/>
    <property type="match status" value="1"/>
</dbReference>
<evidence type="ECO:0000313" key="13">
    <source>
        <dbReference type="Proteomes" id="UP000193642"/>
    </source>
</evidence>
<keyword evidence="5" id="KW-0067">ATP-binding</keyword>
<dbReference type="GO" id="GO:1990573">
    <property type="term" value="P:potassium ion import across plasma membrane"/>
    <property type="evidence" value="ECO:0007669"/>
    <property type="project" value="TreeGrafter"/>
</dbReference>
<evidence type="ECO:0000313" key="12">
    <source>
        <dbReference type="EMBL" id="ORY50565.1"/>
    </source>
</evidence>
<dbReference type="InterPro" id="IPR023298">
    <property type="entry name" value="ATPase_P-typ_TM_dom_sf"/>
</dbReference>
<dbReference type="PANTHER" id="PTHR43294">
    <property type="entry name" value="SODIUM/POTASSIUM-TRANSPORTING ATPASE SUBUNIT ALPHA"/>
    <property type="match status" value="1"/>
</dbReference>
<feature type="transmembrane region" description="Helical" evidence="9">
    <location>
        <begin position="888"/>
        <end position="906"/>
    </location>
</feature>
<feature type="domain" description="Cation-transporting P-type ATPase C-terminal" evidence="11">
    <location>
        <begin position="869"/>
        <end position="1036"/>
    </location>
</feature>
<dbReference type="InterPro" id="IPR044492">
    <property type="entry name" value="P_typ_ATPase_HD_dom"/>
</dbReference>
<dbReference type="FunFam" id="3.40.50.1000:FF:000083">
    <property type="entry name" value="Sodium/potassium-transporting ATPase subunit alpha"/>
    <property type="match status" value="1"/>
</dbReference>
<evidence type="ECO:0000256" key="1">
    <source>
        <dbReference type="ARBA" id="ARBA00004651"/>
    </source>
</evidence>
<dbReference type="InterPro" id="IPR008250">
    <property type="entry name" value="ATPase_P-typ_transduc_dom_A_sf"/>
</dbReference>
<dbReference type="Gene3D" id="1.20.1110.10">
    <property type="entry name" value="Calcium-transporting ATPase, transmembrane domain"/>
    <property type="match status" value="2"/>
</dbReference>
<dbReference type="Gene3D" id="3.40.50.1000">
    <property type="entry name" value="HAD superfamily/HAD-like"/>
    <property type="match status" value="1"/>
</dbReference>
<dbReference type="InterPro" id="IPR006068">
    <property type="entry name" value="ATPase_P-typ_cation-transptr_C"/>
</dbReference>
<keyword evidence="3 9" id="KW-0812">Transmembrane</keyword>
<evidence type="ECO:0000256" key="3">
    <source>
        <dbReference type="ARBA" id="ARBA00022692"/>
    </source>
</evidence>
<dbReference type="InterPro" id="IPR059000">
    <property type="entry name" value="ATPase_P-type_domA"/>
</dbReference>
<dbReference type="InterPro" id="IPR023214">
    <property type="entry name" value="HAD_sf"/>
</dbReference>
<dbReference type="EMBL" id="MCGO01000007">
    <property type="protein sequence ID" value="ORY50565.1"/>
    <property type="molecule type" value="Genomic_DNA"/>
</dbReference>
<evidence type="ECO:0000256" key="8">
    <source>
        <dbReference type="ARBA" id="ARBA00023136"/>
    </source>
</evidence>
<gene>
    <name evidence="12" type="ORF">BCR33DRAFT_781266</name>
</gene>
<comment type="subcellular location">
    <subcellularLocation>
        <location evidence="1">Cell membrane</location>
        <topology evidence="1">Multi-pass membrane protein</topology>
    </subcellularLocation>
</comment>
<dbReference type="InterPro" id="IPR050510">
    <property type="entry name" value="Cation_transp_ATPase_P-type"/>
</dbReference>
<evidence type="ECO:0000256" key="7">
    <source>
        <dbReference type="ARBA" id="ARBA00022989"/>
    </source>
</evidence>
<keyword evidence="6" id="KW-1278">Translocase</keyword>
<dbReference type="SUPFAM" id="SSF56784">
    <property type="entry name" value="HAD-like"/>
    <property type="match status" value="1"/>
</dbReference>
<evidence type="ECO:0000256" key="9">
    <source>
        <dbReference type="SAM" id="Phobius"/>
    </source>
</evidence>
<dbReference type="SFLD" id="SFLDF00027">
    <property type="entry name" value="p-type_atpase"/>
    <property type="match status" value="1"/>
</dbReference>
<dbReference type="STRING" id="329046.A0A1Y2CW44"/>
<dbReference type="GO" id="GO:0005391">
    <property type="term" value="F:P-type sodium:potassium-exchanging transporter activity"/>
    <property type="evidence" value="ECO:0007669"/>
    <property type="project" value="TreeGrafter"/>
</dbReference>
<comment type="caution">
    <text evidence="12">The sequence shown here is derived from an EMBL/GenBank/DDBJ whole genome shotgun (WGS) entry which is preliminary data.</text>
</comment>
<evidence type="ECO:0000256" key="6">
    <source>
        <dbReference type="ARBA" id="ARBA00022967"/>
    </source>
</evidence>
<dbReference type="OrthoDB" id="158672at2759"/>
<evidence type="ECO:0000256" key="5">
    <source>
        <dbReference type="ARBA" id="ARBA00022840"/>
    </source>
</evidence>
<dbReference type="GO" id="GO:0030007">
    <property type="term" value="P:intracellular potassium ion homeostasis"/>
    <property type="evidence" value="ECO:0007669"/>
    <property type="project" value="TreeGrafter"/>
</dbReference>
<dbReference type="Pfam" id="PF00689">
    <property type="entry name" value="Cation_ATPase_C"/>
    <property type="match status" value="1"/>
</dbReference>
<evidence type="ECO:0000259" key="11">
    <source>
        <dbReference type="Pfam" id="PF00689"/>
    </source>
</evidence>
<proteinExistence type="predicted"/>
<sequence>MFNLLLLFGGTGYLVLYSFDPVENFSNVYIGSVLLCVAFVNAFIEFYELTKVSKIVESFTNMIPREARCIRASMLQRINVAELVPGDVILLEAGDKIPADAIVFHSHELRVDNSSLTGESESVERSPVLVGVLAADAGALEAKNVVFGGTVVSNGEAYVIIIRTGAHTVLGKIANLTNQSHGGKKSKKRSPLSSEIQRFCKLISLLASGTAIFFFLISLARGSEFNSSFQFAIGILVAWIPQGLPVTVTMLLAVAGERMAKRQVLIKDLHGVETLGAITMLATDKTGTLTMNQMKVSRVWTNMVNMYAGDGEAPVGERLLKLDVSGVAQILHMAATCTRARFDSTEGKISERKIIGDATDTGLLQFAASRLANVDKLFTQYPKIFEIPFSSETKTHLSIHRKGHPDGTLTMHVKGAPERVLASCATILMNGKAEPLTDFHRTQFKETYEKMAKRGERVIAFAQYWLPGRKFPDNYRFSLEKTNFPTTGLTFVGLVSVEDPPKHGVREAIGSIRQAGIQVIMVTGDHPLTAAAIARRINLLTQPTLEEVAKECGKPPSKIPDSEVHAVVVNGELLASFTDDDWDRVLSKQEVIFARTSPKQKLEIVKRAQSLGHIVGVTGDGVNDAAALRHADLGIAMNKTGSDVSKEAAGMILMDDNFASTVVGILEGRLIFVNMKKSIQYFLTHIMSEVFPYLANVVIPIPLALTAIQILVVDLGFELFITLSFAWEPPEDSEALLRLGPRQPVTAESIQLMKNKRQAKKDLLEAQANAIHDAAERRSSIGNQLDLEKQKTSITPKYQLTSADDDDYQNLLENSNDEIYGDLNEAQKAALKLKGRWWRHISELKAMMTDIRYWKAQQKEWKALVAIKSGERLVDAEVLSWSYLEAGLMEASICIGTFFAVLYWGWDMTPTDAKRIQRSRGFKPHTANHTLESGIIITGEEQLEALEQAQSAFYLSILIVQLWNLFACKTRLRLPTQKIFVANVTTLIAVAVGVTFAMLIVYTPFMNAVFMTSNALNPVFLLIPLSAGSLVFIYSIFRRALLRKWWPQTFAKDFGAKVRLNMAKSVDELN</sequence>
<dbReference type="PANTHER" id="PTHR43294:SF21">
    <property type="entry name" value="CATION TRANSPORTING ATPASE"/>
    <property type="match status" value="1"/>
</dbReference>